<organism evidence="1 2">
    <name type="scientific">Rhodococcus olei</name>
    <dbReference type="NCBI Taxonomy" id="2161675"/>
    <lineage>
        <taxon>Bacteria</taxon>
        <taxon>Bacillati</taxon>
        <taxon>Actinomycetota</taxon>
        <taxon>Actinomycetes</taxon>
        <taxon>Mycobacteriales</taxon>
        <taxon>Nocardiaceae</taxon>
        <taxon>Rhodococcus</taxon>
    </lineage>
</organism>
<keyword evidence="2" id="KW-1185">Reference proteome</keyword>
<comment type="caution">
    <text evidence="1">The sequence shown here is derived from an EMBL/GenBank/DDBJ whole genome shotgun (WGS) entry which is preliminary data.</text>
</comment>
<reference evidence="2" key="1">
    <citation type="journal article" date="2019" name="Int. J. Syst. Evol. Microbiol.">
        <title>The Global Catalogue of Microorganisms (GCM) 10K type strain sequencing project: providing services to taxonomists for standard genome sequencing and annotation.</title>
        <authorList>
            <consortium name="The Broad Institute Genomics Platform"/>
            <consortium name="The Broad Institute Genome Sequencing Center for Infectious Disease"/>
            <person name="Wu L."/>
            <person name="Ma J."/>
        </authorList>
    </citation>
    <scope>NUCLEOTIDE SEQUENCE [LARGE SCALE GENOMIC DNA]</scope>
    <source>
        <strain evidence="2">JCM 32206</strain>
    </source>
</reference>
<evidence type="ECO:0000313" key="1">
    <source>
        <dbReference type="EMBL" id="GAA4488519.1"/>
    </source>
</evidence>
<dbReference type="Proteomes" id="UP001501183">
    <property type="component" value="Unassembled WGS sequence"/>
</dbReference>
<accession>A0ABP8PLJ7</accession>
<sequence>MMIACCIPTLVIAIVLVATGVVNSGFLIAAVGCTAMMAIMMRGMGHGDSSMRHP</sequence>
<protein>
    <submittedName>
        <fullName evidence="1">Uncharacterized protein</fullName>
    </submittedName>
</protein>
<name>A0ABP8PLJ7_9NOCA</name>
<gene>
    <name evidence="1" type="ORF">GCM10023094_48520</name>
</gene>
<proteinExistence type="predicted"/>
<dbReference type="EMBL" id="BAABFB010000072">
    <property type="protein sequence ID" value="GAA4488519.1"/>
    <property type="molecule type" value="Genomic_DNA"/>
</dbReference>
<evidence type="ECO:0000313" key="2">
    <source>
        <dbReference type="Proteomes" id="UP001501183"/>
    </source>
</evidence>